<dbReference type="Proteomes" id="UP001597108">
    <property type="component" value="Unassembled WGS sequence"/>
</dbReference>
<feature type="transmembrane region" description="Helical" evidence="5">
    <location>
        <begin position="385"/>
        <end position="404"/>
    </location>
</feature>
<dbReference type="InterPro" id="IPR007016">
    <property type="entry name" value="O-antigen_ligase-rel_domated"/>
</dbReference>
<dbReference type="GO" id="GO:0016874">
    <property type="term" value="F:ligase activity"/>
    <property type="evidence" value="ECO:0007669"/>
    <property type="project" value="UniProtKB-KW"/>
</dbReference>
<protein>
    <submittedName>
        <fullName evidence="7">O-antigen ligase family protein</fullName>
    </submittedName>
</protein>
<evidence type="ECO:0000256" key="5">
    <source>
        <dbReference type="SAM" id="Phobius"/>
    </source>
</evidence>
<evidence type="ECO:0000259" key="6">
    <source>
        <dbReference type="Pfam" id="PF04932"/>
    </source>
</evidence>
<evidence type="ECO:0000313" key="8">
    <source>
        <dbReference type="Proteomes" id="UP001597108"/>
    </source>
</evidence>
<dbReference type="Pfam" id="PF04932">
    <property type="entry name" value="Wzy_C"/>
    <property type="match status" value="1"/>
</dbReference>
<sequence>MASGRFSASGFGVGHDNGSLKLGEIAQSIIGWAMLALALAVSFLNGGMTPIAWAFLYAGTLFLFGFQVLLDFHNGVPSVARRVLPVALLYFAALVWLQVQTVGGMAEPMAHPIWQIAPGGGGQSISARPELGQQVVLRLTCYAMIFWVILRSAGSSALATDFIRAIAVFSTVLAVYGIQAQISGVNPLIGSEAEGNAVRASFTNRNSYATYAAFGVLANFAAYTGITAGGEGGTALASLRNFLERFFAGGWLFGLGGLICLAALILTGSRAGGASGLIGLLVFALALRSPKGGNMRMVWAMVAAIAAFVLLTSSGFLLERLETTGPDLRFEVYPYVVEGALDRPLLGHGAGAFHDTFRAYVPLVAAGAGEWAMAHSSYLENAYEFGLPAVAAFYLALGMIGWRLLLGVFRRRRNRVVPAFALACFVVAALHSLVDFSLQIPAVPAAFAAILGLGWAQSISSTELARGSGGRKRAGSRRS</sequence>
<reference evidence="8" key="1">
    <citation type="journal article" date="2019" name="Int. J. Syst. Evol. Microbiol.">
        <title>The Global Catalogue of Microorganisms (GCM) 10K type strain sequencing project: providing services to taxonomists for standard genome sequencing and annotation.</title>
        <authorList>
            <consortium name="The Broad Institute Genomics Platform"/>
            <consortium name="The Broad Institute Genome Sequencing Center for Infectious Disease"/>
            <person name="Wu L."/>
            <person name="Ma J."/>
        </authorList>
    </citation>
    <scope>NUCLEOTIDE SEQUENCE [LARGE SCALE GENOMIC DNA]</scope>
    <source>
        <strain evidence="8">CCUG 60524</strain>
    </source>
</reference>
<feature type="transmembrane region" description="Helical" evidence="5">
    <location>
        <begin position="131"/>
        <end position="150"/>
    </location>
</feature>
<feature type="transmembrane region" description="Helical" evidence="5">
    <location>
        <begin position="416"/>
        <end position="434"/>
    </location>
</feature>
<gene>
    <name evidence="7" type="ORF">ACFQ2S_15505</name>
</gene>
<feature type="transmembrane region" description="Helical" evidence="5">
    <location>
        <begin position="299"/>
        <end position="318"/>
    </location>
</feature>
<evidence type="ECO:0000256" key="3">
    <source>
        <dbReference type="ARBA" id="ARBA00022989"/>
    </source>
</evidence>
<evidence type="ECO:0000256" key="4">
    <source>
        <dbReference type="ARBA" id="ARBA00023136"/>
    </source>
</evidence>
<dbReference type="PANTHER" id="PTHR37422">
    <property type="entry name" value="TEICHURONIC ACID BIOSYNTHESIS PROTEIN TUAE"/>
    <property type="match status" value="1"/>
</dbReference>
<feature type="domain" description="O-antigen ligase-related" evidence="6">
    <location>
        <begin position="258"/>
        <end position="393"/>
    </location>
</feature>
<feature type="transmembrane region" description="Helical" evidence="5">
    <location>
        <begin position="440"/>
        <end position="456"/>
    </location>
</feature>
<evidence type="ECO:0000313" key="7">
    <source>
        <dbReference type="EMBL" id="MFD0981050.1"/>
    </source>
</evidence>
<keyword evidence="4 5" id="KW-0472">Membrane</keyword>
<dbReference type="InterPro" id="IPR051533">
    <property type="entry name" value="WaaL-like"/>
</dbReference>
<feature type="transmembrane region" description="Helical" evidence="5">
    <location>
        <begin position="162"/>
        <end position="182"/>
    </location>
</feature>
<feature type="transmembrane region" description="Helical" evidence="5">
    <location>
        <begin position="208"/>
        <end position="226"/>
    </location>
</feature>
<evidence type="ECO:0000256" key="1">
    <source>
        <dbReference type="ARBA" id="ARBA00004141"/>
    </source>
</evidence>
<feature type="transmembrane region" description="Helical" evidence="5">
    <location>
        <begin position="82"/>
        <end position="99"/>
    </location>
</feature>
<accession>A0ABW3IU15</accession>
<organism evidence="7 8">
    <name type="scientific">Tropicimonas aquimaris</name>
    <dbReference type="NCBI Taxonomy" id="914152"/>
    <lineage>
        <taxon>Bacteria</taxon>
        <taxon>Pseudomonadati</taxon>
        <taxon>Pseudomonadota</taxon>
        <taxon>Alphaproteobacteria</taxon>
        <taxon>Rhodobacterales</taxon>
        <taxon>Roseobacteraceae</taxon>
        <taxon>Tropicimonas</taxon>
    </lineage>
</organism>
<feature type="transmembrane region" description="Helical" evidence="5">
    <location>
        <begin position="246"/>
        <end position="265"/>
    </location>
</feature>
<evidence type="ECO:0000256" key="2">
    <source>
        <dbReference type="ARBA" id="ARBA00022692"/>
    </source>
</evidence>
<keyword evidence="7" id="KW-0436">Ligase</keyword>
<proteinExistence type="predicted"/>
<dbReference type="PANTHER" id="PTHR37422:SF23">
    <property type="entry name" value="TEICHURONIC ACID BIOSYNTHESIS PROTEIN TUAE"/>
    <property type="match status" value="1"/>
</dbReference>
<feature type="transmembrane region" description="Helical" evidence="5">
    <location>
        <begin position="50"/>
        <end position="70"/>
    </location>
</feature>
<comment type="caution">
    <text evidence="7">The sequence shown here is derived from an EMBL/GenBank/DDBJ whole genome shotgun (WGS) entry which is preliminary data.</text>
</comment>
<keyword evidence="2 5" id="KW-0812">Transmembrane</keyword>
<dbReference type="RefSeq" id="WP_386075805.1">
    <property type="nucleotide sequence ID" value="NZ_JBHTJT010000032.1"/>
</dbReference>
<keyword evidence="3 5" id="KW-1133">Transmembrane helix</keyword>
<feature type="transmembrane region" description="Helical" evidence="5">
    <location>
        <begin position="271"/>
        <end position="287"/>
    </location>
</feature>
<keyword evidence="8" id="KW-1185">Reference proteome</keyword>
<dbReference type="EMBL" id="JBHTJT010000032">
    <property type="protein sequence ID" value="MFD0981050.1"/>
    <property type="molecule type" value="Genomic_DNA"/>
</dbReference>
<comment type="subcellular location">
    <subcellularLocation>
        <location evidence="1">Membrane</location>
        <topology evidence="1">Multi-pass membrane protein</topology>
    </subcellularLocation>
</comment>
<name>A0ABW3IU15_9RHOB</name>
<feature type="transmembrane region" description="Helical" evidence="5">
    <location>
        <begin position="25"/>
        <end position="44"/>
    </location>
</feature>